<sequence>MARSFDVIVIGAGPAGYVAALRCAQLGLNTAVIDEFLDKKAQPALGGTCLNIGCIPSKALLDSSQQYHYASTGLARHGVQVRDVELDLGAMLERKDQIVADLTGGIRQLFKANKIQWLPGHGTLHEDRRVEFSPHEGDSELLQAESVILAAGSQPMTLDAAPLDGERVVDSAGAMEFTEVPKRLGIIGAGVIGLEMGSVWNRLGSKVVLLEAMESFLATVDQQLAREAQRQLTKQGLDIRLGSRVTEVRQGKTLSVHYEDREGEHNIQVDRLIVAVGRRPRTENLAVEDAGLLIDEQGFIHVNEHCETNLPGVYAVGDAVRGPMLAHKGSEEGVMVAERLANRAGEVNYDVIPWVIYTHPEIAWVGHTEQALKSTGEPYRVGSFNFGANGRARAMDEPVGLVKVIAHDETDRILGVHILGPQASELIAEAVLAMEYAASAEDLARTVHAHPTLSEAMHEAALSVHKRALHKVN</sequence>
<evidence type="ECO:0000256" key="6">
    <source>
        <dbReference type="ARBA" id="ARBA00022630"/>
    </source>
</evidence>
<dbReference type="InterPro" id="IPR023753">
    <property type="entry name" value="FAD/NAD-binding_dom"/>
</dbReference>
<feature type="domain" description="FAD/NAD(P)-binding" evidence="18">
    <location>
        <begin position="5"/>
        <end position="333"/>
    </location>
</feature>
<keyword evidence="8 16" id="KW-0560">Oxidoreductase</keyword>
<evidence type="ECO:0000256" key="15">
    <source>
        <dbReference type="PIRSR" id="PIRSR000350-4"/>
    </source>
</evidence>
<dbReference type="HOGENOM" id="CLU_016755_0_1_6"/>
<dbReference type="PRINTS" id="PR00411">
    <property type="entry name" value="PNDRDTASEI"/>
</dbReference>
<dbReference type="InterPro" id="IPR004099">
    <property type="entry name" value="Pyr_nucl-diS_OxRdtase_dimer"/>
</dbReference>
<dbReference type="PRINTS" id="PR00368">
    <property type="entry name" value="FADPNR"/>
</dbReference>
<dbReference type="FunFam" id="3.30.390.30:FF:000001">
    <property type="entry name" value="Dihydrolipoyl dehydrogenase"/>
    <property type="match status" value="1"/>
</dbReference>
<evidence type="ECO:0000256" key="11">
    <source>
        <dbReference type="ARBA" id="ARBA00023284"/>
    </source>
</evidence>
<name>A4BP62_9GAMM</name>
<evidence type="ECO:0000259" key="17">
    <source>
        <dbReference type="Pfam" id="PF02852"/>
    </source>
</evidence>
<keyword evidence="7 14" id="KW-0274">FAD</keyword>
<dbReference type="AlphaFoldDB" id="A4BP62"/>
<feature type="binding site" evidence="14">
    <location>
        <position position="211"/>
    </location>
    <ligand>
        <name>NAD(+)</name>
        <dbReference type="ChEBI" id="CHEBI:57540"/>
    </ligand>
</feature>
<dbReference type="InterPro" id="IPR036188">
    <property type="entry name" value="FAD/NAD-bd_sf"/>
</dbReference>
<accession>A4BP62</accession>
<dbReference type="Pfam" id="PF02852">
    <property type="entry name" value="Pyr_redox_dim"/>
    <property type="match status" value="1"/>
</dbReference>
<comment type="subcellular location">
    <subcellularLocation>
        <location evidence="1">Cytoplasm</location>
    </subcellularLocation>
</comment>
<evidence type="ECO:0000259" key="18">
    <source>
        <dbReference type="Pfam" id="PF07992"/>
    </source>
</evidence>
<evidence type="ECO:0000256" key="14">
    <source>
        <dbReference type="PIRSR" id="PIRSR000350-3"/>
    </source>
</evidence>
<evidence type="ECO:0000256" key="9">
    <source>
        <dbReference type="ARBA" id="ARBA00023027"/>
    </source>
</evidence>
<dbReference type="Gene3D" id="3.50.50.60">
    <property type="entry name" value="FAD/NAD(P)-binding domain"/>
    <property type="match status" value="2"/>
</dbReference>
<dbReference type="PIRSF" id="PIRSF000350">
    <property type="entry name" value="Mercury_reductase_MerA"/>
    <property type="match status" value="1"/>
</dbReference>
<feature type="disulfide bond" description="Redox-active" evidence="15">
    <location>
        <begin position="49"/>
        <end position="54"/>
    </location>
</feature>
<reference evidence="19 20" key="1">
    <citation type="submission" date="2006-02" db="EMBL/GenBank/DDBJ databases">
        <authorList>
            <person name="Waterbury J."/>
            <person name="Ferriera S."/>
            <person name="Johnson J."/>
            <person name="Kravitz S."/>
            <person name="Halpern A."/>
            <person name="Remington K."/>
            <person name="Beeson K."/>
            <person name="Tran B."/>
            <person name="Rogers Y.-H."/>
            <person name="Friedman R."/>
            <person name="Venter J.C."/>
        </authorList>
    </citation>
    <scope>NUCLEOTIDE SEQUENCE [LARGE SCALE GENOMIC DNA]</scope>
    <source>
        <strain evidence="19 20">Nb-231</strain>
    </source>
</reference>
<evidence type="ECO:0000256" key="13">
    <source>
        <dbReference type="PIRSR" id="PIRSR000350-2"/>
    </source>
</evidence>
<proteinExistence type="inferred from homology"/>
<keyword evidence="5" id="KW-0963">Cytoplasm</keyword>
<dbReference type="Proteomes" id="UP000003374">
    <property type="component" value="Unassembled WGS sequence"/>
</dbReference>
<keyword evidence="10" id="KW-1015">Disulfide bond</keyword>
<dbReference type="SUPFAM" id="SSF55424">
    <property type="entry name" value="FAD/NAD-linked reductases, dimerisation (C-terminal) domain"/>
    <property type="match status" value="1"/>
</dbReference>
<evidence type="ECO:0000256" key="7">
    <source>
        <dbReference type="ARBA" id="ARBA00022827"/>
    </source>
</evidence>
<comment type="miscellaneous">
    <text evidence="16">The active site is a redox-active disulfide bond.</text>
</comment>
<dbReference type="EC" id="1.8.1.4" evidence="3 16"/>
<dbReference type="GO" id="GO:0050660">
    <property type="term" value="F:flavin adenine dinucleotide binding"/>
    <property type="evidence" value="ECO:0007669"/>
    <property type="project" value="InterPro"/>
</dbReference>
<dbReference type="GO" id="GO:0006103">
    <property type="term" value="P:2-oxoglutarate metabolic process"/>
    <property type="evidence" value="ECO:0007669"/>
    <property type="project" value="TreeGrafter"/>
</dbReference>
<keyword evidence="11 16" id="KW-0676">Redox-active center</keyword>
<comment type="cofactor">
    <cofactor evidence="14 16">
        <name>FAD</name>
        <dbReference type="ChEBI" id="CHEBI:57692"/>
    </cofactor>
    <text evidence="14 16">Binds 1 FAD per subunit.</text>
</comment>
<dbReference type="STRING" id="314278.NB231_11524"/>
<feature type="binding site" evidence="14">
    <location>
        <position position="318"/>
    </location>
    <ligand>
        <name>FAD</name>
        <dbReference type="ChEBI" id="CHEBI:57692"/>
    </ligand>
</feature>
<dbReference type="InterPro" id="IPR016156">
    <property type="entry name" value="FAD/NAD-linked_Rdtase_dimer_sf"/>
</dbReference>
<evidence type="ECO:0000256" key="1">
    <source>
        <dbReference type="ARBA" id="ARBA00004496"/>
    </source>
</evidence>
<dbReference type="GO" id="GO:0005737">
    <property type="term" value="C:cytoplasm"/>
    <property type="evidence" value="ECO:0007669"/>
    <property type="project" value="UniProtKB-SubCell"/>
</dbReference>
<keyword evidence="9 14" id="KW-0520">NAD</keyword>
<comment type="similarity">
    <text evidence="2 16">Belongs to the class-I pyridine nucleotide-disulfide oxidoreductase family.</text>
</comment>
<comment type="caution">
    <text evidence="19">The sequence shown here is derived from an EMBL/GenBank/DDBJ whole genome shotgun (WGS) entry which is preliminary data.</text>
</comment>
<dbReference type="InterPro" id="IPR050151">
    <property type="entry name" value="Class-I_Pyr_Nuc-Dis_Oxidored"/>
</dbReference>
<evidence type="ECO:0000313" key="20">
    <source>
        <dbReference type="Proteomes" id="UP000003374"/>
    </source>
</evidence>
<dbReference type="InterPro" id="IPR001100">
    <property type="entry name" value="Pyr_nuc-diS_OxRdtase"/>
</dbReference>
<feature type="binding site" evidence="14">
    <location>
        <position position="122"/>
    </location>
    <ligand>
        <name>FAD</name>
        <dbReference type="ChEBI" id="CHEBI:57692"/>
    </ligand>
</feature>
<gene>
    <name evidence="19" type="ORF">NB231_11524</name>
</gene>
<dbReference type="EMBL" id="AAOF01000003">
    <property type="protein sequence ID" value="EAR22363.1"/>
    <property type="molecule type" value="Genomic_DNA"/>
</dbReference>
<feature type="binding site" evidence="14">
    <location>
        <position position="58"/>
    </location>
    <ligand>
        <name>FAD</name>
        <dbReference type="ChEBI" id="CHEBI:57692"/>
    </ligand>
</feature>
<evidence type="ECO:0000256" key="2">
    <source>
        <dbReference type="ARBA" id="ARBA00007532"/>
    </source>
</evidence>
<dbReference type="InterPro" id="IPR012999">
    <property type="entry name" value="Pyr_OxRdtase_I_AS"/>
</dbReference>
<dbReference type="NCBIfam" id="TIGR01350">
    <property type="entry name" value="lipoamide_DH"/>
    <property type="match status" value="1"/>
</dbReference>
<comment type="catalytic activity">
    <reaction evidence="12 16">
        <text>N(6)-[(R)-dihydrolipoyl]-L-lysyl-[protein] + NAD(+) = N(6)-[(R)-lipoyl]-L-lysyl-[protein] + NADH + H(+)</text>
        <dbReference type="Rhea" id="RHEA:15045"/>
        <dbReference type="Rhea" id="RHEA-COMP:10474"/>
        <dbReference type="Rhea" id="RHEA-COMP:10475"/>
        <dbReference type="ChEBI" id="CHEBI:15378"/>
        <dbReference type="ChEBI" id="CHEBI:57540"/>
        <dbReference type="ChEBI" id="CHEBI:57945"/>
        <dbReference type="ChEBI" id="CHEBI:83099"/>
        <dbReference type="ChEBI" id="CHEBI:83100"/>
        <dbReference type="EC" id="1.8.1.4"/>
    </reaction>
</comment>
<evidence type="ECO:0000256" key="5">
    <source>
        <dbReference type="ARBA" id="ARBA00022490"/>
    </source>
</evidence>
<dbReference type="PANTHER" id="PTHR22912">
    <property type="entry name" value="DISULFIDE OXIDOREDUCTASE"/>
    <property type="match status" value="1"/>
</dbReference>
<evidence type="ECO:0000256" key="8">
    <source>
        <dbReference type="ARBA" id="ARBA00023002"/>
    </source>
</evidence>
<evidence type="ECO:0000256" key="4">
    <source>
        <dbReference type="ARBA" id="ARBA00016961"/>
    </source>
</evidence>
<organism evidence="19 20">
    <name type="scientific">Nitrococcus mobilis Nb-231</name>
    <dbReference type="NCBI Taxonomy" id="314278"/>
    <lineage>
        <taxon>Bacteria</taxon>
        <taxon>Pseudomonadati</taxon>
        <taxon>Pseudomonadota</taxon>
        <taxon>Gammaproteobacteria</taxon>
        <taxon>Chromatiales</taxon>
        <taxon>Ectothiorhodospiraceae</taxon>
        <taxon>Nitrococcus</taxon>
    </lineage>
</organism>
<keyword evidence="20" id="KW-1185">Reference proteome</keyword>
<feature type="binding site" evidence="14">
    <location>
        <begin position="324"/>
        <end position="327"/>
    </location>
    <ligand>
        <name>FAD</name>
        <dbReference type="ChEBI" id="CHEBI:57692"/>
    </ligand>
</feature>
<feature type="active site" description="Proton acceptor" evidence="13">
    <location>
        <position position="450"/>
    </location>
</feature>
<dbReference type="PANTHER" id="PTHR22912:SF224">
    <property type="entry name" value="DIHYDROLIPOYL DEHYDROGENASE"/>
    <property type="match status" value="1"/>
</dbReference>
<keyword evidence="6 16" id="KW-0285">Flavoprotein</keyword>
<dbReference type="PROSITE" id="PS00076">
    <property type="entry name" value="PYRIDINE_REDOX_1"/>
    <property type="match status" value="1"/>
</dbReference>
<evidence type="ECO:0000313" key="19">
    <source>
        <dbReference type="EMBL" id="EAR22363.1"/>
    </source>
</evidence>
<feature type="binding site" evidence="14">
    <location>
        <begin position="188"/>
        <end position="195"/>
    </location>
    <ligand>
        <name>NAD(+)</name>
        <dbReference type="ChEBI" id="CHEBI:57540"/>
    </ligand>
</feature>
<dbReference type="SUPFAM" id="SSF51905">
    <property type="entry name" value="FAD/NAD(P)-binding domain"/>
    <property type="match status" value="1"/>
</dbReference>
<dbReference type="Gene3D" id="3.30.390.30">
    <property type="match status" value="1"/>
</dbReference>
<dbReference type="GO" id="GO:0004148">
    <property type="term" value="F:dihydrolipoyl dehydrogenase (NADH) activity"/>
    <property type="evidence" value="ECO:0007669"/>
    <property type="project" value="UniProtKB-EC"/>
</dbReference>
<dbReference type="Pfam" id="PF07992">
    <property type="entry name" value="Pyr_redox_2"/>
    <property type="match status" value="1"/>
</dbReference>
<keyword evidence="14" id="KW-0547">Nucleotide-binding</keyword>
<feature type="binding site" evidence="14">
    <location>
        <position position="277"/>
    </location>
    <ligand>
        <name>NAD(+)</name>
        <dbReference type="ChEBI" id="CHEBI:57540"/>
    </ligand>
</feature>
<evidence type="ECO:0000256" key="12">
    <source>
        <dbReference type="ARBA" id="ARBA00049187"/>
    </source>
</evidence>
<evidence type="ECO:0000256" key="10">
    <source>
        <dbReference type="ARBA" id="ARBA00023157"/>
    </source>
</evidence>
<feature type="domain" description="Pyridine nucleotide-disulphide oxidoreductase dimerisation" evidence="17">
    <location>
        <begin position="352"/>
        <end position="461"/>
    </location>
</feature>
<evidence type="ECO:0000256" key="3">
    <source>
        <dbReference type="ARBA" id="ARBA00012608"/>
    </source>
</evidence>
<dbReference type="eggNOG" id="COG1249">
    <property type="taxonomic scope" value="Bacteria"/>
</dbReference>
<dbReference type="OrthoDB" id="9800167at2"/>
<evidence type="ECO:0000256" key="16">
    <source>
        <dbReference type="RuleBase" id="RU003692"/>
    </source>
</evidence>
<dbReference type="RefSeq" id="WP_005002668.1">
    <property type="nucleotide sequence ID" value="NZ_CH672427.1"/>
</dbReference>
<protein>
    <recommendedName>
        <fullName evidence="4 16">Dihydrolipoyl dehydrogenase</fullName>
        <ecNumber evidence="3 16">1.8.1.4</ecNumber>
    </recommendedName>
</protein>
<dbReference type="InterPro" id="IPR006258">
    <property type="entry name" value="Lipoamide_DH"/>
</dbReference>